<dbReference type="GeneID" id="77802434"/>
<organism evidence="2 3">
    <name type="scientific">Puccinia triticina</name>
    <dbReference type="NCBI Taxonomy" id="208348"/>
    <lineage>
        <taxon>Eukaryota</taxon>
        <taxon>Fungi</taxon>
        <taxon>Dikarya</taxon>
        <taxon>Basidiomycota</taxon>
        <taxon>Pucciniomycotina</taxon>
        <taxon>Pucciniomycetes</taxon>
        <taxon>Pucciniales</taxon>
        <taxon>Pucciniaceae</taxon>
        <taxon>Puccinia</taxon>
    </lineage>
</organism>
<evidence type="ECO:0000313" key="3">
    <source>
        <dbReference type="Proteomes" id="UP001164743"/>
    </source>
</evidence>
<proteinExistence type="predicted"/>
<dbReference type="Proteomes" id="UP001164743">
    <property type="component" value="Chromosome 11A"/>
</dbReference>
<keyword evidence="3" id="KW-1185">Reference proteome</keyword>
<sequence>MASCLITHQLGPPLKVSVQVAQIPPNCPWLNSCTACLLPESAEISPMKGDQLTLAPAPSEFSASNPALAVRFAPAKRGRPPRKVPAAAPAPAVSLDISASSLAPAVQFAPAKRARPSKAISSSPALAATFNNPPAKRIRPNKVEAASQPVAQALLVGILPAKQKGGCPKKAAQVNTTITFRPEPLNGADWECIQARSQAYWKDCTDKGGGPGLTPNPTRPAAPPPPAPTIDKRFRPIKRQPTEQSTAKQDLADSAAHNEELLSGSTAASKVIAHWKNRQAPVANVKAKRVGRKNPGKA</sequence>
<dbReference type="RefSeq" id="XP_053025475.1">
    <property type="nucleotide sequence ID" value="XM_053161539.1"/>
</dbReference>
<protein>
    <submittedName>
        <fullName evidence="2">Uncharacterized protein</fullName>
    </submittedName>
</protein>
<gene>
    <name evidence="2" type="ORF">PtA15_11A612</name>
</gene>
<dbReference type="EMBL" id="CP110431">
    <property type="protein sequence ID" value="WAQ89920.1"/>
    <property type="molecule type" value="Genomic_DNA"/>
</dbReference>
<evidence type="ECO:0000313" key="2">
    <source>
        <dbReference type="EMBL" id="WAQ89920.1"/>
    </source>
</evidence>
<reference evidence="2" key="1">
    <citation type="submission" date="2022-10" db="EMBL/GenBank/DDBJ databases">
        <title>Puccinia triticina Genome sequencing and assembly.</title>
        <authorList>
            <person name="Li C."/>
        </authorList>
    </citation>
    <scope>NUCLEOTIDE SEQUENCE</scope>
    <source>
        <strain evidence="2">Pt15</strain>
    </source>
</reference>
<feature type="compositionally biased region" description="Pro residues" evidence="1">
    <location>
        <begin position="217"/>
        <end position="228"/>
    </location>
</feature>
<accession>A0ABY7CY97</accession>
<name>A0ABY7CY97_9BASI</name>
<feature type="compositionally biased region" description="Basic residues" evidence="1">
    <location>
        <begin position="286"/>
        <end position="298"/>
    </location>
</feature>
<feature type="region of interest" description="Disordered" evidence="1">
    <location>
        <begin position="203"/>
        <end position="259"/>
    </location>
</feature>
<feature type="region of interest" description="Disordered" evidence="1">
    <location>
        <begin position="275"/>
        <end position="298"/>
    </location>
</feature>
<evidence type="ECO:0000256" key="1">
    <source>
        <dbReference type="SAM" id="MobiDB-lite"/>
    </source>
</evidence>